<accession>A0A9Q1GSA6</accession>
<comment type="subcellular location">
    <subcellularLocation>
        <location evidence="1 3">Nucleus</location>
    </subcellularLocation>
</comment>
<dbReference type="PANTHER" id="PTHR34835">
    <property type="entry name" value="OS07G0283600 PROTEIN-RELATED"/>
    <property type="match status" value="1"/>
</dbReference>
<dbReference type="InterPro" id="IPR010402">
    <property type="entry name" value="CCT_domain"/>
</dbReference>
<dbReference type="Pfam" id="PF06203">
    <property type="entry name" value="CCT"/>
    <property type="match status" value="1"/>
</dbReference>
<feature type="domain" description="CCT" evidence="4">
    <location>
        <begin position="186"/>
        <end position="228"/>
    </location>
</feature>
<organism evidence="5 6">
    <name type="scientific">Carnegiea gigantea</name>
    <dbReference type="NCBI Taxonomy" id="171969"/>
    <lineage>
        <taxon>Eukaryota</taxon>
        <taxon>Viridiplantae</taxon>
        <taxon>Streptophyta</taxon>
        <taxon>Embryophyta</taxon>
        <taxon>Tracheophyta</taxon>
        <taxon>Spermatophyta</taxon>
        <taxon>Magnoliopsida</taxon>
        <taxon>eudicotyledons</taxon>
        <taxon>Gunneridae</taxon>
        <taxon>Pentapetalae</taxon>
        <taxon>Caryophyllales</taxon>
        <taxon>Cactineae</taxon>
        <taxon>Cactaceae</taxon>
        <taxon>Cactoideae</taxon>
        <taxon>Echinocereeae</taxon>
        <taxon>Carnegiea</taxon>
    </lineage>
</organism>
<sequence>MRFVSFLKVDLKQIPRKLLEWLVDTLILMLYASDFQMGKSFKSHHLMGRKIIEITKSLMDKEYDEVNVVWLKEWKINQNALELTRMLEFILANKDRGENFKRNFIIYLVNYLFNGSKSCYCNKSVLKYIKDMNQIASLDWCQFVLDKLINSVSQYKENKAAKEVHYPLFFFTMSSTVPTNYHLIGLVISIIAFTDFGGGHDVSVEVRYQSRKRLAKQRPRVKGQFVHQAPTDPVLTDVDKP</sequence>
<keyword evidence="6" id="KW-1185">Reference proteome</keyword>
<dbReference type="Proteomes" id="UP001153076">
    <property type="component" value="Unassembled WGS sequence"/>
</dbReference>
<dbReference type="PANTHER" id="PTHR34835:SF90">
    <property type="entry name" value="AMINOTRANSFERASE-LIKE PLANT MOBILE DOMAIN-CONTAINING PROTEIN"/>
    <property type="match status" value="1"/>
</dbReference>
<keyword evidence="2 3" id="KW-0539">Nucleus</keyword>
<evidence type="ECO:0000256" key="1">
    <source>
        <dbReference type="ARBA" id="ARBA00004123"/>
    </source>
</evidence>
<dbReference type="AlphaFoldDB" id="A0A9Q1GSA6"/>
<evidence type="ECO:0000259" key="4">
    <source>
        <dbReference type="PROSITE" id="PS51017"/>
    </source>
</evidence>
<evidence type="ECO:0000313" key="6">
    <source>
        <dbReference type="Proteomes" id="UP001153076"/>
    </source>
</evidence>
<reference evidence="5" key="1">
    <citation type="submission" date="2022-04" db="EMBL/GenBank/DDBJ databases">
        <title>Carnegiea gigantea Genome sequencing and assembly v2.</title>
        <authorList>
            <person name="Copetti D."/>
            <person name="Sanderson M.J."/>
            <person name="Burquez A."/>
            <person name="Wojciechowski M.F."/>
        </authorList>
    </citation>
    <scope>NUCLEOTIDE SEQUENCE</scope>
    <source>
        <strain evidence="5">SGP5-SGP5p</strain>
        <tissue evidence="5">Aerial part</tissue>
    </source>
</reference>
<comment type="caution">
    <text evidence="5">The sequence shown here is derived from an EMBL/GenBank/DDBJ whole genome shotgun (WGS) entry which is preliminary data.</text>
</comment>
<evidence type="ECO:0000256" key="2">
    <source>
        <dbReference type="ARBA" id="ARBA00023242"/>
    </source>
</evidence>
<gene>
    <name evidence="5" type="ORF">Cgig2_033099</name>
</gene>
<dbReference type="GO" id="GO:0005634">
    <property type="term" value="C:nucleus"/>
    <property type="evidence" value="ECO:0007669"/>
    <property type="project" value="UniProtKB-SubCell"/>
</dbReference>
<dbReference type="EMBL" id="JAKOGI010001736">
    <property type="protein sequence ID" value="KAJ8424215.1"/>
    <property type="molecule type" value="Genomic_DNA"/>
</dbReference>
<evidence type="ECO:0000313" key="5">
    <source>
        <dbReference type="EMBL" id="KAJ8424215.1"/>
    </source>
</evidence>
<proteinExistence type="predicted"/>
<evidence type="ECO:0000256" key="3">
    <source>
        <dbReference type="PROSITE-ProRule" id="PRU00357"/>
    </source>
</evidence>
<dbReference type="PROSITE" id="PS51017">
    <property type="entry name" value="CCT"/>
    <property type="match status" value="1"/>
</dbReference>
<dbReference type="OrthoDB" id="679318at2759"/>
<protein>
    <recommendedName>
        <fullName evidence="4">CCT domain-containing protein</fullName>
    </recommendedName>
</protein>
<name>A0A9Q1GSA6_9CARY</name>